<protein>
    <submittedName>
        <fullName evidence="2">GspH/FimT family pseudopilin</fullName>
    </submittedName>
</protein>
<dbReference type="Pfam" id="PF07963">
    <property type="entry name" value="N_methyl"/>
    <property type="match status" value="1"/>
</dbReference>
<dbReference type="InterPro" id="IPR012902">
    <property type="entry name" value="N_methyl_site"/>
</dbReference>
<keyword evidence="1" id="KW-1133">Transmembrane helix</keyword>
<keyword evidence="1" id="KW-0812">Transmembrane</keyword>
<reference evidence="2 3" key="1">
    <citation type="submission" date="2024-01" db="EMBL/GenBank/DDBJ databases">
        <title>Hyphobacterium bacterium isolated from marine sediment.</title>
        <authorList>
            <person name="Zhao S."/>
        </authorList>
    </citation>
    <scope>NUCLEOTIDE SEQUENCE [LARGE SCALE GENOMIC DNA]</scope>
    <source>
        <strain evidence="2 3">Y60-23</strain>
    </source>
</reference>
<dbReference type="InterPro" id="IPR045584">
    <property type="entry name" value="Pilin-like"/>
</dbReference>
<evidence type="ECO:0000313" key="3">
    <source>
        <dbReference type="Proteomes" id="UP001310692"/>
    </source>
</evidence>
<dbReference type="NCBIfam" id="TIGR02532">
    <property type="entry name" value="IV_pilin_GFxxxE"/>
    <property type="match status" value="1"/>
</dbReference>
<proteinExistence type="predicted"/>
<sequence>MRISAATSVSPRAGYTLAELIVVLVIIGLALAVVAPRLFSTSDAGTMRSAVAMLDNAARTARTSARLAGRETVLVVDVDARIARIEPGGETIDLPDTLAIEATVAESELDGALAGVRFFPEGGSTGGTYRLTAGDAALNLRIDWITGLAARELPDDET</sequence>
<comment type="caution">
    <text evidence="2">The sequence shown here is derived from an EMBL/GenBank/DDBJ whole genome shotgun (WGS) entry which is preliminary data.</text>
</comment>
<keyword evidence="3" id="KW-1185">Reference proteome</keyword>
<gene>
    <name evidence="2" type="ORF">V0U35_03455</name>
</gene>
<evidence type="ECO:0000256" key="1">
    <source>
        <dbReference type="SAM" id="Phobius"/>
    </source>
</evidence>
<evidence type="ECO:0000313" key="2">
    <source>
        <dbReference type="EMBL" id="MEE2565725.1"/>
    </source>
</evidence>
<accession>A0ABU7LXJ8</accession>
<organism evidence="2 3">
    <name type="scientific">Hyphobacterium marinum</name>
    <dbReference type="NCBI Taxonomy" id="3116574"/>
    <lineage>
        <taxon>Bacteria</taxon>
        <taxon>Pseudomonadati</taxon>
        <taxon>Pseudomonadota</taxon>
        <taxon>Alphaproteobacteria</taxon>
        <taxon>Maricaulales</taxon>
        <taxon>Maricaulaceae</taxon>
        <taxon>Hyphobacterium</taxon>
    </lineage>
</organism>
<dbReference type="Gene3D" id="3.30.700.10">
    <property type="entry name" value="Glycoprotein, Type 4 Pilin"/>
    <property type="match status" value="1"/>
</dbReference>
<dbReference type="EMBL" id="JAZDRO010000001">
    <property type="protein sequence ID" value="MEE2565725.1"/>
    <property type="molecule type" value="Genomic_DNA"/>
</dbReference>
<dbReference type="Proteomes" id="UP001310692">
    <property type="component" value="Unassembled WGS sequence"/>
</dbReference>
<name>A0ABU7LXJ8_9PROT</name>
<dbReference type="RefSeq" id="WP_330195257.1">
    <property type="nucleotide sequence ID" value="NZ_JAZDRO010000001.1"/>
</dbReference>
<keyword evidence="1" id="KW-0472">Membrane</keyword>
<dbReference type="SUPFAM" id="SSF54523">
    <property type="entry name" value="Pili subunits"/>
    <property type="match status" value="1"/>
</dbReference>
<feature type="transmembrane region" description="Helical" evidence="1">
    <location>
        <begin position="20"/>
        <end position="39"/>
    </location>
</feature>